<accession>A0ABQ9GEE0</accession>
<dbReference type="Proteomes" id="UP001159363">
    <property type="component" value="Chromosome 12"/>
</dbReference>
<feature type="domain" description="Peptidase M24" evidence="1">
    <location>
        <begin position="7"/>
        <end position="72"/>
    </location>
</feature>
<evidence type="ECO:0000313" key="2">
    <source>
        <dbReference type="EMBL" id="KAJ8870542.1"/>
    </source>
</evidence>
<dbReference type="Pfam" id="PF00557">
    <property type="entry name" value="Peptidase_M24"/>
    <property type="match status" value="1"/>
</dbReference>
<dbReference type="EMBL" id="JARBHB010000013">
    <property type="protein sequence ID" value="KAJ8870542.1"/>
    <property type="molecule type" value="Genomic_DNA"/>
</dbReference>
<proteinExistence type="predicted"/>
<dbReference type="Gene3D" id="3.90.230.10">
    <property type="entry name" value="Creatinase/methionine aminopeptidase superfamily"/>
    <property type="match status" value="1"/>
</dbReference>
<name>A0ABQ9GEE0_9NEOP</name>
<evidence type="ECO:0000259" key="1">
    <source>
        <dbReference type="Pfam" id="PF00557"/>
    </source>
</evidence>
<dbReference type="PANTHER" id="PTHR43763">
    <property type="entry name" value="XAA-PRO AMINOPEPTIDASE 1"/>
    <property type="match status" value="1"/>
</dbReference>
<keyword evidence="3" id="KW-1185">Reference proteome</keyword>
<gene>
    <name evidence="2" type="ORF">PR048_029565</name>
</gene>
<dbReference type="InterPro" id="IPR050422">
    <property type="entry name" value="X-Pro_aminopeptidase_P"/>
</dbReference>
<dbReference type="InterPro" id="IPR036005">
    <property type="entry name" value="Creatinase/aminopeptidase-like"/>
</dbReference>
<reference evidence="2 3" key="1">
    <citation type="submission" date="2023-02" db="EMBL/GenBank/DDBJ databases">
        <title>LHISI_Scaffold_Assembly.</title>
        <authorList>
            <person name="Stuart O.P."/>
            <person name="Cleave R."/>
            <person name="Magrath M.J.L."/>
            <person name="Mikheyev A.S."/>
        </authorList>
    </citation>
    <scope>NUCLEOTIDE SEQUENCE [LARGE SCALE GENOMIC DNA]</scope>
    <source>
        <strain evidence="2">Daus_M_001</strain>
        <tissue evidence="2">Leg muscle</tissue>
    </source>
</reference>
<dbReference type="SUPFAM" id="SSF55920">
    <property type="entry name" value="Creatinase/aminopeptidase"/>
    <property type="match status" value="1"/>
</dbReference>
<evidence type="ECO:0000313" key="3">
    <source>
        <dbReference type="Proteomes" id="UP001159363"/>
    </source>
</evidence>
<organism evidence="2 3">
    <name type="scientific">Dryococelus australis</name>
    <dbReference type="NCBI Taxonomy" id="614101"/>
    <lineage>
        <taxon>Eukaryota</taxon>
        <taxon>Metazoa</taxon>
        <taxon>Ecdysozoa</taxon>
        <taxon>Arthropoda</taxon>
        <taxon>Hexapoda</taxon>
        <taxon>Insecta</taxon>
        <taxon>Pterygota</taxon>
        <taxon>Neoptera</taxon>
        <taxon>Polyneoptera</taxon>
        <taxon>Phasmatodea</taxon>
        <taxon>Verophasmatodea</taxon>
        <taxon>Anareolatae</taxon>
        <taxon>Phasmatidae</taxon>
        <taxon>Eurycanthinae</taxon>
        <taxon>Dryococelus</taxon>
    </lineage>
</organism>
<protein>
    <recommendedName>
        <fullName evidence="1">Peptidase M24 domain-containing protein</fullName>
    </recommendedName>
</protein>
<sequence length="94" mass="10205">MSKGKRWTELDVATSVNQFRMQQDLSRGLSFATIAGYGANAALPHYRPTVTTSQMIETSSTLVLDSGGQYFGELCTVYQIQCTALVLAVVIPAQ</sequence>
<dbReference type="InterPro" id="IPR000994">
    <property type="entry name" value="Pept_M24"/>
</dbReference>
<dbReference type="PANTHER" id="PTHR43763:SF6">
    <property type="entry name" value="XAA-PRO AMINOPEPTIDASE 1"/>
    <property type="match status" value="1"/>
</dbReference>
<comment type="caution">
    <text evidence="2">The sequence shown here is derived from an EMBL/GenBank/DDBJ whole genome shotgun (WGS) entry which is preliminary data.</text>
</comment>